<evidence type="ECO:0000256" key="1">
    <source>
        <dbReference type="ARBA" id="ARBA00011074"/>
    </source>
</evidence>
<comment type="function">
    <text evidence="2">Hydrolase that can remove 'Lys-48'-linked conjugated ubiquitin from proteins.</text>
</comment>
<keyword evidence="2" id="KW-0378">Hydrolase</keyword>
<protein>
    <recommendedName>
        <fullName evidence="2">Ubiquitin carboxyl-terminal hydrolase MINDY</fullName>
        <ecNumber evidence="2">3.4.19.12</ecNumber>
    </recommendedName>
</protein>
<sequence>MTYNILHFITLKNIAYLAIFNIVKKFSPCLYKPKIRLKLFILTTSLTFNEVYKAMDSGKQMVFAASNVRQIRDQLRKSQSTDLVLDDASEEGSLEYGNEYGGILGKPKPPADTAPTVFPNKRRIAKGKCIKQENSQSPPTSAVSPTFLTDSIPKETPLNDLQANPIVQTELEDFDNDEIEPLAPPLVQCTKPCPTIQKIVGKPIEVQTARDLRRLLLKSSSVCWSAEWVEQDIAFNEEPKLLYGIVQRKGGPCGALAAIQAWLLYYLLFSEMSGDSMRSERLRNPVLIKKSLIKAILHMIWSAGEGRTGSVCIKGRTPHIPSTVNLPHDSITEKLNIHTCKNINELESYIEQHIDSFIAEGGVLLIIYSVILSRSIRTVKRDMDEVDKCLIASHNYCSQELVNLLLTGRACSNTFNDNKSLDDLILKGIDQRQIIGMLSLFDHYRSVEVGSYLKTPKSPIWLICSESHYSVLFSTNKALVNDWKAERFFDLFYYDGLSNQLNEIRLTIITTEKNYVPPEKEGEELVPPLELCIRTKWKDARVEWNDSTPIL</sequence>
<dbReference type="GO" id="GO:0006508">
    <property type="term" value="P:proteolysis"/>
    <property type="evidence" value="ECO:0007669"/>
    <property type="project" value="UniProtKB-KW"/>
</dbReference>
<evidence type="ECO:0000259" key="3">
    <source>
        <dbReference type="SMART" id="SM01174"/>
    </source>
</evidence>
<dbReference type="OrthoDB" id="10263628at2759"/>
<dbReference type="GO" id="GO:1990380">
    <property type="term" value="F:K48-linked deubiquitinase activity"/>
    <property type="evidence" value="ECO:0007669"/>
    <property type="project" value="UniProtKB-UniRule"/>
</dbReference>
<keyword evidence="2" id="KW-0833">Ubl conjugation pathway</keyword>
<reference evidence="4 5" key="1">
    <citation type="submission" date="2020-08" db="EMBL/GenBank/DDBJ databases">
        <authorList>
            <person name="Hejnol A."/>
        </authorList>
    </citation>
    <scope>NUCLEOTIDE SEQUENCE [LARGE SCALE GENOMIC DNA]</scope>
</reference>
<gene>
    <name evidence="4" type="ORF">DGYR_LOCUS462</name>
</gene>
<feature type="domain" description="Deubiquitinating enzyme MINDY-3/4 conserved" evidence="3">
    <location>
        <begin position="213"/>
        <end position="546"/>
    </location>
</feature>
<name>A0A7I8V6H1_9ANNE</name>
<evidence type="ECO:0000313" key="4">
    <source>
        <dbReference type="EMBL" id="CAD5111130.1"/>
    </source>
</evidence>
<organism evidence="4 5">
    <name type="scientific">Dimorphilus gyrociliatus</name>
    <dbReference type="NCBI Taxonomy" id="2664684"/>
    <lineage>
        <taxon>Eukaryota</taxon>
        <taxon>Metazoa</taxon>
        <taxon>Spiralia</taxon>
        <taxon>Lophotrochozoa</taxon>
        <taxon>Annelida</taxon>
        <taxon>Polychaeta</taxon>
        <taxon>Polychaeta incertae sedis</taxon>
        <taxon>Dinophilidae</taxon>
        <taxon>Dimorphilus</taxon>
    </lineage>
</organism>
<dbReference type="GO" id="GO:0004843">
    <property type="term" value="F:cysteine-type deubiquitinase activity"/>
    <property type="evidence" value="ECO:0007669"/>
    <property type="project" value="UniProtKB-UniRule"/>
</dbReference>
<keyword evidence="2" id="KW-0788">Thiol protease</keyword>
<keyword evidence="2" id="KW-0645">Protease</keyword>
<dbReference type="AlphaFoldDB" id="A0A7I8V6H1"/>
<dbReference type="Pfam" id="PF13898">
    <property type="entry name" value="MINDY-3_4_CD"/>
    <property type="match status" value="1"/>
</dbReference>
<dbReference type="PANTHER" id="PTHR12473:SF8">
    <property type="entry name" value="UBIQUITIN CARBOXYL-TERMINAL HYDROLASE MINDY-4-RELATED"/>
    <property type="match status" value="1"/>
</dbReference>
<dbReference type="PANTHER" id="PTHR12473">
    <property type="entry name" value="UBIQUITIN CARBOXYL-TERMINAL HYDROLASE MINDY-4-RELATED"/>
    <property type="match status" value="1"/>
</dbReference>
<keyword evidence="5" id="KW-1185">Reference proteome</keyword>
<dbReference type="Proteomes" id="UP000549394">
    <property type="component" value="Unassembled WGS sequence"/>
</dbReference>
<dbReference type="EC" id="3.4.19.12" evidence="2"/>
<accession>A0A7I8V6H1</accession>
<dbReference type="InterPro" id="IPR039785">
    <property type="entry name" value="MINY3/4"/>
</dbReference>
<evidence type="ECO:0000313" key="5">
    <source>
        <dbReference type="Proteomes" id="UP000549394"/>
    </source>
</evidence>
<comment type="catalytic activity">
    <reaction evidence="2">
        <text>Thiol-dependent hydrolysis of ester, thioester, amide, peptide and isopeptide bonds formed by the C-terminal Gly of ubiquitin (a 76-residue protein attached to proteins as an intracellular targeting signal).</text>
        <dbReference type="EC" id="3.4.19.12"/>
    </reaction>
</comment>
<comment type="caution">
    <text evidence="4">The sequence shown here is derived from an EMBL/GenBank/DDBJ whole genome shotgun (WGS) entry which is preliminary data.</text>
</comment>
<evidence type="ECO:0000256" key="2">
    <source>
        <dbReference type="RuleBase" id="RU367088"/>
    </source>
</evidence>
<comment type="similarity">
    <text evidence="1 2">Belongs to the MINDY deubiquitinase family. FAM188 subfamily.</text>
</comment>
<proteinExistence type="inferred from homology"/>
<dbReference type="GO" id="GO:0071108">
    <property type="term" value="P:protein K48-linked deubiquitination"/>
    <property type="evidence" value="ECO:0007669"/>
    <property type="project" value="InterPro"/>
</dbReference>
<dbReference type="InterPro" id="IPR025257">
    <property type="entry name" value="MINDY-3/4_CD"/>
</dbReference>
<dbReference type="EMBL" id="CAJFCJ010000001">
    <property type="protein sequence ID" value="CAD5111130.1"/>
    <property type="molecule type" value="Genomic_DNA"/>
</dbReference>
<dbReference type="SMART" id="SM01174">
    <property type="entry name" value="DUF4205"/>
    <property type="match status" value="1"/>
</dbReference>